<reference evidence="1" key="1">
    <citation type="journal article" date="2021" name="Proc. Natl. Acad. Sci. U.S.A.">
        <title>A Catalog of Tens of Thousands of Viruses from Human Metagenomes Reveals Hidden Associations with Chronic Diseases.</title>
        <authorList>
            <person name="Tisza M.J."/>
            <person name="Buck C.B."/>
        </authorList>
    </citation>
    <scope>NUCLEOTIDE SEQUENCE</scope>
    <source>
        <strain evidence="1">Ctj8j9</strain>
    </source>
</reference>
<protein>
    <recommendedName>
        <fullName evidence="2">Portal protein</fullName>
    </recommendedName>
</protein>
<accession>A0A8S5TSL7</accession>
<dbReference type="EMBL" id="BK015919">
    <property type="protein sequence ID" value="DAF85201.1"/>
    <property type="molecule type" value="Genomic_DNA"/>
</dbReference>
<evidence type="ECO:0000313" key="1">
    <source>
        <dbReference type="EMBL" id="DAF85201.1"/>
    </source>
</evidence>
<name>A0A8S5TSL7_9CAUD</name>
<sequence>MGLFRKKQPLHGSRMVQTLPRSDAALPNPEPDNASCQLYQALRSSVPILDAAINKIIRLTGSFTLRCEEASMQEALQQFAESVPVGVSGISLQTFADGYLDSLLTYGNAVGELLLEESSGTISGLLLARPDWVQIAPGKRPGLPCFSLRQTGSEEPLPLPHPERICFTALNPPPGKWYGTSILQGLPALSRILMRIYQCIGQNYDRMGNVRYAVTYRPSADPAEQAYAGDRARQIAKEWSEGMRAGAHGEVRDFICAGDVEIKVIGADNPLLDTEVPVRQLLEQLVAKLSIPPFLLGLSWSTTERMSAQQADLLTSELEYYRRLLTPVLIRIATAFLRLSGSDSRVTVEWSNINLQDETELAQARLHNAQAQEIEQRINHPES</sequence>
<organism evidence="1">
    <name type="scientific">Siphoviridae sp. ctj8j9</name>
    <dbReference type="NCBI Taxonomy" id="2825629"/>
    <lineage>
        <taxon>Viruses</taxon>
        <taxon>Duplodnaviria</taxon>
        <taxon>Heunggongvirae</taxon>
        <taxon>Uroviricota</taxon>
        <taxon>Caudoviricetes</taxon>
    </lineage>
</organism>
<evidence type="ECO:0008006" key="2">
    <source>
        <dbReference type="Google" id="ProtNLM"/>
    </source>
</evidence>
<proteinExistence type="predicted"/>